<evidence type="ECO:0000256" key="1">
    <source>
        <dbReference type="ARBA" id="ARBA00004141"/>
    </source>
</evidence>
<dbReference type="EMBL" id="LS483487">
    <property type="protein sequence ID" value="SQJ10201.1"/>
    <property type="molecule type" value="Genomic_DNA"/>
</dbReference>
<feature type="transmembrane region" description="Helical" evidence="5">
    <location>
        <begin position="93"/>
        <end position="120"/>
    </location>
</feature>
<sequence length="177" mass="20302">MYLDIIIGIIIVFSLLYGLRNGLFVEFLAIFGLVVNFIIAKKYTPAVIEFLGLSKDKDRYFVTYIITFWAVYILLGIVIHLVRNILKNQSKGIATRVLGGVIGIAKGVLLSVLILLIYNYSTDMYTSLKKYSKGSYTNEIFLEVVPNIEKYVPEVFQDKIKELKNLELINRYVNKLF</sequence>
<gene>
    <name evidence="6" type="ORF">NCTC12112_02449</name>
</gene>
<proteinExistence type="predicted"/>
<evidence type="ECO:0000313" key="6">
    <source>
        <dbReference type="EMBL" id="SQJ10201.1"/>
    </source>
</evidence>
<evidence type="ECO:0000256" key="3">
    <source>
        <dbReference type="ARBA" id="ARBA00022989"/>
    </source>
</evidence>
<dbReference type="AlphaFoldDB" id="A0AAX1TS27"/>
<organism evidence="6 7">
    <name type="scientific">Fusobacterium ulcerans</name>
    <dbReference type="NCBI Taxonomy" id="861"/>
    <lineage>
        <taxon>Bacteria</taxon>
        <taxon>Fusobacteriati</taxon>
        <taxon>Fusobacteriota</taxon>
        <taxon>Fusobacteriia</taxon>
        <taxon>Fusobacteriales</taxon>
        <taxon>Fusobacteriaceae</taxon>
        <taxon>Fusobacterium</taxon>
    </lineage>
</organism>
<keyword evidence="3 5" id="KW-1133">Transmembrane helix</keyword>
<dbReference type="GeneID" id="78453730"/>
<dbReference type="PANTHER" id="PTHR37306:SF1">
    <property type="entry name" value="COLICIN V PRODUCTION PROTEIN"/>
    <property type="match status" value="1"/>
</dbReference>
<evidence type="ECO:0000256" key="2">
    <source>
        <dbReference type="ARBA" id="ARBA00022692"/>
    </source>
</evidence>
<keyword evidence="4 5" id="KW-0472">Membrane</keyword>
<dbReference type="RefSeq" id="WP_005981074.1">
    <property type="nucleotide sequence ID" value="NZ_BAABXY010000001.1"/>
</dbReference>
<protein>
    <submittedName>
        <fullName evidence="6">Colicin V production protein</fullName>
    </submittedName>
</protein>
<accession>A0AAX1TS27</accession>
<dbReference type="GO" id="GO:0016020">
    <property type="term" value="C:membrane"/>
    <property type="evidence" value="ECO:0007669"/>
    <property type="project" value="UniProtKB-SubCell"/>
</dbReference>
<feature type="transmembrane region" description="Helical" evidence="5">
    <location>
        <begin position="60"/>
        <end position="81"/>
    </location>
</feature>
<evidence type="ECO:0000313" key="7">
    <source>
        <dbReference type="Proteomes" id="UP000249008"/>
    </source>
</evidence>
<reference evidence="6 7" key="1">
    <citation type="submission" date="2018-06" db="EMBL/GenBank/DDBJ databases">
        <authorList>
            <consortium name="Pathogen Informatics"/>
            <person name="Doyle S."/>
        </authorList>
    </citation>
    <scope>NUCLEOTIDE SEQUENCE [LARGE SCALE GENOMIC DNA]</scope>
    <source>
        <strain evidence="6 7">NCTC12112</strain>
    </source>
</reference>
<evidence type="ECO:0000256" key="5">
    <source>
        <dbReference type="SAM" id="Phobius"/>
    </source>
</evidence>
<dbReference type="Pfam" id="PF02674">
    <property type="entry name" value="Colicin_V"/>
    <property type="match status" value="1"/>
</dbReference>
<feature type="transmembrane region" description="Helical" evidence="5">
    <location>
        <begin position="6"/>
        <end position="39"/>
    </location>
</feature>
<evidence type="ECO:0000256" key="4">
    <source>
        <dbReference type="ARBA" id="ARBA00023136"/>
    </source>
</evidence>
<keyword evidence="2 5" id="KW-0812">Transmembrane</keyword>
<dbReference type="KEGG" id="ful:C4N20_02835"/>
<name>A0AAX1TS27_9FUSO</name>
<dbReference type="Proteomes" id="UP000249008">
    <property type="component" value="Chromosome 1"/>
</dbReference>
<comment type="subcellular location">
    <subcellularLocation>
        <location evidence="1">Membrane</location>
        <topology evidence="1">Multi-pass membrane protein</topology>
    </subcellularLocation>
</comment>
<dbReference type="InterPro" id="IPR003825">
    <property type="entry name" value="Colicin-V_CvpA"/>
</dbReference>
<dbReference type="GO" id="GO:0009403">
    <property type="term" value="P:toxin biosynthetic process"/>
    <property type="evidence" value="ECO:0007669"/>
    <property type="project" value="InterPro"/>
</dbReference>
<dbReference type="PANTHER" id="PTHR37306">
    <property type="entry name" value="COLICIN V PRODUCTION PROTEIN"/>
    <property type="match status" value="1"/>
</dbReference>